<feature type="domain" description="C2H2-type" evidence="13">
    <location>
        <begin position="50"/>
        <end position="77"/>
    </location>
</feature>
<evidence type="ECO:0000256" key="11">
    <source>
        <dbReference type="PROSITE-ProRule" id="PRU00042"/>
    </source>
</evidence>
<dbReference type="AlphaFoldDB" id="A0AAD9JDN4"/>
<dbReference type="SUPFAM" id="SSF57667">
    <property type="entry name" value="beta-beta-alpha zinc fingers"/>
    <property type="match status" value="1"/>
</dbReference>
<dbReference type="InterPro" id="IPR036236">
    <property type="entry name" value="Znf_C2H2_sf"/>
</dbReference>
<dbReference type="Gene3D" id="3.30.160.60">
    <property type="entry name" value="Classic Zinc Finger"/>
    <property type="match status" value="2"/>
</dbReference>
<evidence type="ECO:0000256" key="5">
    <source>
        <dbReference type="ARBA" id="ARBA00022771"/>
    </source>
</evidence>
<dbReference type="PROSITE" id="PS00028">
    <property type="entry name" value="ZINC_FINGER_C2H2_1"/>
    <property type="match status" value="1"/>
</dbReference>
<evidence type="ECO:0000256" key="8">
    <source>
        <dbReference type="ARBA" id="ARBA00023125"/>
    </source>
</evidence>
<feature type="region of interest" description="Disordered" evidence="12">
    <location>
        <begin position="104"/>
        <end position="145"/>
    </location>
</feature>
<organism evidence="14 15">
    <name type="scientific">Paralvinella palmiformis</name>
    <dbReference type="NCBI Taxonomy" id="53620"/>
    <lineage>
        <taxon>Eukaryota</taxon>
        <taxon>Metazoa</taxon>
        <taxon>Spiralia</taxon>
        <taxon>Lophotrochozoa</taxon>
        <taxon>Annelida</taxon>
        <taxon>Polychaeta</taxon>
        <taxon>Sedentaria</taxon>
        <taxon>Canalipalpata</taxon>
        <taxon>Terebellida</taxon>
        <taxon>Terebelliformia</taxon>
        <taxon>Alvinellidae</taxon>
        <taxon>Paralvinella</taxon>
    </lineage>
</organism>
<evidence type="ECO:0000313" key="14">
    <source>
        <dbReference type="EMBL" id="KAK2151158.1"/>
    </source>
</evidence>
<gene>
    <name evidence="14" type="ORF">LSH36_374g05040</name>
</gene>
<keyword evidence="10" id="KW-0539">Nucleus</keyword>
<dbReference type="Pfam" id="PF13894">
    <property type="entry name" value="zf-C2H2_4"/>
    <property type="match status" value="1"/>
</dbReference>
<feature type="domain" description="C2H2-type" evidence="13">
    <location>
        <begin position="78"/>
        <end position="106"/>
    </location>
</feature>
<evidence type="ECO:0000256" key="3">
    <source>
        <dbReference type="ARBA" id="ARBA00022723"/>
    </source>
</evidence>
<dbReference type="PROSITE" id="PS50157">
    <property type="entry name" value="ZINC_FINGER_C2H2_2"/>
    <property type="match status" value="2"/>
</dbReference>
<reference evidence="14" key="1">
    <citation type="journal article" date="2023" name="Mol. Biol. Evol.">
        <title>Third-Generation Sequencing Reveals the Adaptive Role of the Epigenome in Three Deep-Sea Polychaetes.</title>
        <authorList>
            <person name="Perez M."/>
            <person name="Aroh O."/>
            <person name="Sun Y."/>
            <person name="Lan Y."/>
            <person name="Juniper S.K."/>
            <person name="Young C.R."/>
            <person name="Angers B."/>
            <person name="Qian P.Y."/>
        </authorList>
    </citation>
    <scope>NUCLEOTIDE SEQUENCE</scope>
    <source>
        <strain evidence="14">P08H-3</strain>
    </source>
</reference>
<proteinExistence type="inferred from homology"/>
<keyword evidence="15" id="KW-1185">Reference proteome</keyword>
<keyword evidence="3" id="KW-0479">Metal-binding</keyword>
<comment type="caution">
    <text evidence="14">The sequence shown here is derived from an EMBL/GenBank/DDBJ whole genome shotgun (WGS) entry which is preliminary data.</text>
</comment>
<evidence type="ECO:0000256" key="4">
    <source>
        <dbReference type="ARBA" id="ARBA00022737"/>
    </source>
</evidence>
<keyword evidence="8" id="KW-0238">DNA-binding</keyword>
<comment type="similarity">
    <text evidence="2">Belongs to the krueppel C2H2-type zinc-finger protein family.</text>
</comment>
<keyword evidence="6" id="KW-0862">Zinc</keyword>
<accession>A0AAD9JDN4</accession>
<sequence>MVDCFVVIESLKTTLLDRHKSSNFCHTLHFSEQTAYTAVSDKESATRYCYRCNWCGKQFSCPDNLRGHMTIHTGIKQFQCVHCGKQYQYNCTLQRHVKSCKKKEVTGFPNKHHEQHHHQPEQQHHEQRQQQQQQQQRDSCPGDTP</sequence>
<evidence type="ECO:0000256" key="12">
    <source>
        <dbReference type="SAM" id="MobiDB-lite"/>
    </source>
</evidence>
<dbReference type="InterPro" id="IPR013087">
    <property type="entry name" value="Znf_C2H2_type"/>
</dbReference>
<comment type="subcellular location">
    <subcellularLocation>
        <location evidence="1">Nucleus</location>
    </subcellularLocation>
</comment>
<feature type="compositionally biased region" description="Basic and acidic residues" evidence="12">
    <location>
        <begin position="117"/>
        <end position="128"/>
    </location>
</feature>
<evidence type="ECO:0000256" key="6">
    <source>
        <dbReference type="ARBA" id="ARBA00022833"/>
    </source>
</evidence>
<dbReference type="InterPro" id="IPR050331">
    <property type="entry name" value="Zinc_finger"/>
</dbReference>
<evidence type="ECO:0000256" key="10">
    <source>
        <dbReference type="ARBA" id="ARBA00023242"/>
    </source>
</evidence>
<evidence type="ECO:0000256" key="1">
    <source>
        <dbReference type="ARBA" id="ARBA00004123"/>
    </source>
</evidence>
<protein>
    <recommendedName>
        <fullName evidence="13">C2H2-type domain-containing protein</fullName>
    </recommendedName>
</protein>
<dbReference type="GO" id="GO:0008270">
    <property type="term" value="F:zinc ion binding"/>
    <property type="evidence" value="ECO:0007669"/>
    <property type="project" value="UniProtKB-KW"/>
</dbReference>
<dbReference type="PANTHER" id="PTHR16515:SF49">
    <property type="entry name" value="GASTRULA ZINC FINGER PROTEIN XLCGF49.1-LIKE-RELATED"/>
    <property type="match status" value="1"/>
</dbReference>
<dbReference type="SMART" id="SM00355">
    <property type="entry name" value="ZnF_C2H2"/>
    <property type="match status" value="2"/>
</dbReference>
<evidence type="ECO:0000313" key="15">
    <source>
        <dbReference type="Proteomes" id="UP001208570"/>
    </source>
</evidence>
<evidence type="ECO:0000259" key="13">
    <source>
        <dbReference type="PROSITE" id="PS50157"/>
    </source>
</evidence>
<dbReference type="GO" id="GO:0005634">
    <property type="term" value="C:nucleus"/>
    <property type="evidence" value="ECO:0007669"/>
    <property type="project" value="UniProtKB-SubCell"/>
</dbReference>
<name>A0AAD9JDN4_9ANNE</name>
<evidence type="ECO:0000256" key="7">
    <source>
        <dbReference type="ARBA" id="ARBA00023015"/>
    </source>
</evidence>
<keyword evidence="5 11" id="KW-0863">Zinc-finger</keyword>
<dbReference type="PANTHER" id="PTHR16515">
    <property type="entry name" value="PR DOMAIN ZINC FINGER PROTEIN"/>
    <property type="match status" value="1"/>
</dbReference>
<keyword evidence="7" id="KW-0805">Transcription regulation</keyword>
<dbReference type="GO" id="GO:0003677">
    <property type="term" value="F:DNA binding"/>
    <property type="evidence" value="ECO:0007669"/>
    <property type="project" value="UniProtKB-KW"/>
</dbReference>
<dbReference type="EMBL" id="JAODUP010000374">
    <property type="protein sequence ID" value="KAK2151158.1"/>
    <property type="molecule type" value="Genomic_DNA"/>
</dbReference>
<keyword evidence="4" id="KW-0677">Repeat</keyword>
<dbReference type="FunFam" id="3.30.160.60:FF:001156">
    <property type="entry name" value="Zinc finger protein 407"/>
    <property type="match status" value="1"/>
</dbReference>
<dbReference type="GO" id="GO:0010468">
    <property type="term" value="P:regulation of gene expression"/>
    <property type="evidence" value="ECO:0007669"/>
    <property type="project" value="TreeGrafter"/>
</dbReference>
<keyword evidence="9" id="KW-0804">Transcription</keyword>
<dbReference type="Proteomes" id="UP001208570">
    <property type="component" value="Unassembled WGS sequence"/>
</dbReference>
<evidence type="ECO:0000256" key="2">
    <source>
        <dbReference type="ARBA" id="ARBA00006991"/>
    </source>
</evidence>
<evidence type="ECO:0000256" key="9">
    <source>
        <dbReference type="ARBA" id="ARBA00023163"/>
    </source>
</evidence>